<dbReference type="PANTHER" id="PTHR33303">
    <property type="entry name" value="CYTOPLASMIC PROTEIN-RELATED"/>
    <property type="match status" value="1"/>
</dbReference>
<dbReference type="Proteomes" id="UP000515847">
    <property type="component" value="Chromosome"/>
</dbReference>
<evidence type="ECO:0000259" key="1">
    <source>
        <dbReference type="Pfam" id="PF13380"/>
    </source>
</evidence>
<organism evidence="2 3">
    <name type="scientific">Thermanaerosceptrum fracticalcis</name>
    <dbReference type="NCBI Taxonomy" id="1712410"/>
    <lineage>
        <taxon>Bacteria</taxon>
        <taxon>Bacillati</taxon>
        <taxon>Bacillota</taxon>
        <taxon>Clostridia</taxon>
        <taxon>Eubacteriales</taxon>
        <taxon>Peptococcaceae</taxon>
        <taxon>Thermanaerosceptrum</taxon>
    </lineage>
</organism>
<dbReference type="OrthoDB" id="9804695at2"/>
<evidence type="ECO:0000313" key="2">
    <source>
        <dbReference type="EMBL" id="QNB48236.1"/>
    </source>
</evidence>
<protein>
    <submittedName>
        <fullName evidence="2">CoA-binding protein</fullName>
    </submittedName>
</protein>
<proteinExistence type="predicted"/>
<dbReference type="PANTHER" id="PTHR33303:SF2">
    <property type="entry name" value="COA-BINDING DOMAIN-CONTAINING PROTEIN"/>
    <property type="match status" value="1"/>
</dbReference>
<name>A0A7G6E832_THEFR</name>
<sequence>MHPELRTINGDPCYSSLNALPEKVGGVFICVSPDRTEEIVKEAVQSGIKNIWLQQGAQSAKAILYCRENKLNLVYGECILMFAEPVGFPHSVHRFLWKMIGKYPK</sequence>
<evidence type="ECO:0000313" key="3">
    <source>
        <dbReference type="Proteomes" id="UP000515847"/>
    </source>
</evidence>
<dbReference type="AlphaFoldDB" id="A0A7G6E832"/>
<dbReference type="InterPro" id="IPR003781">
    <property type="entry name" value="CoA-bd"/>
</dbReference>
<gene>
    <name evidence="2" type="ORF">BR63_00880</name>
</gene>
<accession>A0A7G6E832</accession>
<dbReference type="KEGG" id="tfr:BR63_00880"/>
<dbReference type="Gene3D" id="3.40.50.720">
    <property type="entry name" value="NAD(P)-binding Rossmann-like Domain"/>
    <property type="match status" value="1"/>
</dbReference>
<reference evidence="2 3" key="1">
    <citation type="journal article" date="2019" name="Front. Microbiol.">
        <title>Thermoanaerosceptrum fracticalcis gen. nov. sp. nov., a Novel Fumarate-Fermenting Microorganism From a Deep Fractured Carbonate Aquifer of the US Great Basin.</title>
        <authorList>
            <person name="Hamilton-Brehm S.D."/>
            <person name="Stewart L.E."/>
            <person name="Zavarin M."/>
            <person name="Caldwell M."/>
            <person name="Lawson P.A."/>
            <person name="Onstott T.C."/>
            <person name="Grzymski J."/>
            <person name="Neveux I."/>
            <person name="Lollar B.S."/>
            <person name="Russell C.E."/>
            <person name="Moser D.P."/>
        </authorList>
    </citation>
    <scope>NUCLEOTIDE SEQUENCE [LARGE SCALE GENOMIC DNA]</scope>
    <source>
        <strain evidence="2 3">DRI-13</strain>
    </source>
</reference>
<dbReference type="EMBL" id="CP045798">
    <property type="protein sequence ID" value="QNB48236.1"/>
    <property type="molecule type" value="Genomic_DNA"/>
</dbReference>
<dbReference type="SUPFAM" id="SSF51735">
    <property type="entry name" value="NAD(P)-binding Rossmann-fold domains"/>
    <property type="match status" value="1"/>
</dbReference>
<dbReference type="Pfam" id="PF13380">
    <property type="entry name" value="CoA_binding_2"/>
    <property type="match status" value="1"/>
</dbReference>
<feature type="domain" description="CoA-binding" evidence="1">
    <location>
        <begin position="2"/>
        <end position="81"/>
    </location>
</feature>
<keyword evidence="3" id="KW-1185">Reference proteome</keyword>
<dbReference type="InterPro" id="IPR036291">
    <property type="entry name" value="NAD(P)-bd_dom_sf"/>
</dbReference>